<organism evidence="4 5">
    <name type="scientific">Candidatus Roizmanbacteria bacterium RIFCSPLOWO2_01_FULL_45_11</name>
    <dbReference type="NCBI Taxonomy" id="1802070"/>
    <lineage>
        <taxon>Bacteria</taxon>
        <taxon>Candidatus Roizmaniibacteriota</taxon>
    </lineage>
</organism>
<evidence type="ECO:0008006" key="6">
    <source>
        <dbReference type="Google" id="ProtNLM"/>
    </source>
</evidence>
<sequence>MQQTYTFKIGGPAGLGIMTSGMLFSKTATRSGFHIYGYVEYPSLIRGGHNAMEVHFGPEEMWSQEKEVDLLVALNKQTVDLHMEELKDQAGILYDPGVCALEEVQYKNRNISLFPVPLKNISEETGIQKIMENNITMGAAVALFTLPLENLFSVIEDMFKSKGEAVIAENKKAAQAGYDYIITHGMKLAQVDTQHMGAKKGFKEYAILTGNEAIGMGAALAGCKFYVAYPMTPSSTLLHYVAENARTTGMVVRHAEDEIGVINEAIGASFAGARAMVGTSGGGFALMNEALSLAGVTETPITVMLSQRPGPATGLPTWTEQGDLLYAIRAGHGEFPKIVLAPGDVEEAYVLTAKALNMADIYQTPVIIMSDKCLSESPKSVAISALRSHPITIDRGKVERTPGADAVPSVFQRYAPSADGISVRVFPGTKGRYFQANSYEHLPDGHTTEEAKERTVQVDKRNQKLLTYLKQHFEGPKLYGLSSAPVTFIGWGGVKGAVLEAMKYLGDSANFLHFTHVWPMSEQTVAASLRQCKRLVLIENNSQAQFGQLLRQETGMKMDHKMLKYDGRPFYPEEIVAYMHAHS</sequence>
<proteinExistence type="predicted"/>
<keyword evidence="1" id="KW-0560">Oxidoreductase</keyword>
<dbReference type="GO" id="GO:0016903">
    <property type="term" value="F:oxidoreductase activity, acting on the aldehyde or oxo group of donors"/>
    <property type="evidence" value="ECO:0007669"/>
    <property type="project" value="InterPro"/>
</dbReference>
<dbReference type="CDD" id="cd07034">
    <property type="entry name" value="TPP_PYR_PFOR_IOR-alpha_like"/>
    <property type="match status" value="1"/>
</dbReference>
<dbReference type="InterPro" id="IPR029061">
    <property type="entry name" value="THDP-binding"/>
</dbReference>
<dbReference type="Gene3D" id="3.40.920.10">
    <property type="entry name" value="Pyruvate-ferredoxin oxidoreductase, PFOR, domain III"/>
    <property type="match status" value="1"/>
</dbReference>
<evidence type="ECO:0000259" key="2">
    <source>
        <dbReference type="Pfam" id="PF01558"/>
    </source>
</evidence>
<dbReference type="PANTHER" id="PTHR32154:SF20">
    <property type="entry name" value="2-OXOGLUTARATE OXIDOREDUCTASE SUBUNIT KORA"/>
    <property type="match status" value="1"/>
</dbReference>
<dbReference type="InterPro" id="IPR002869">
    <property type="entry name" value="Pyrv_flavodox_OxRed_cen"/>
</dbReference>
<evidence type="ECO:0000259" key="3">
    <source>
        <dbReference type="Pfam" id="PF01855"/>
    </source>
</evidence>
<dbReference type="InterPro" id="IPR002880">
    <property type="entry name" value="Pyrv_Fd/Flavodoxin_OxRdtase_N"/>
</dbReference>
<dbReference type="InterPro" id="IPR009014">
    <property type="entry name" value="Transketo_C/PFOR_II"/>
</dbReference>
<comment type="caution">
    <text evidence="4">The sequence shown here is derived from an EMBL/GenBank/DDBJ whole genome shotgun (WGS) entry which is preliminary data.</text>
</comment>
<dbReference type="InterPro" id="IPR050722">
    <property type="entry name" value="Pyruvate:ferred/Flavod_OxRd"/>
</dbReference>
<dbReference type="Pfam" id="PF01558">
    <property type="entry name" value="POR"/>
    <property type="match status" value="1"/>
</dbReference>
<evidence type="ECO:0000256" key="1">
    <source>
        <dbReference type="ARBA" id="ARBA00023002"/>
    </source>
</evidence>
<dbReference type="Proteomes" id="UP000178486">
    <property type="component" value="Unassembled WGS sequence"/>
</dbReference>
<dbReference type="InterPro" id="IPR019752">
    <property type="entry name" value="Pyrv/ketoisovalerate_OxRed_cat"/>
</dbReference>
<dbReference type="Gene3D" id="3.40.50.920">
    <property type="match status" value="1"/>
</dbReference>
<dbReference type="FunFam" id="3.40.50.970:FF:000022">
    <property type="entry name" value="2-oxoglutarate ferredoxin oxidoreductase alpha subunit"/>
    <property type="match status" value="1"/>
</dbReference>
<dbReference type="Gene3D" id="3.40.50.970">
    <property type="match status" value="1"/>
</dbReference>
<dbReference type="AlphaFoldDB" id="A0A1F7JGV5"/>
<dbReference type="Pfam" id="PF01855">
    <property type="entry name" value="POR_N"/>
    <property type="match status" value="1"/>
</dbReference>
<dbReference type="SUPFAM" id="SSF53323">
    <property type="entry name" value="Pyruvate-ferredoxin oxidoreductase, PFOR, domain III"/>
    <property type="match status" value="1"/>
</dbReference>
<dbReference type="NCBIfam" id="TIGR03710">
    <property type="entry name" value="OAFO_sf"/>
    <property type="match status" value="1"/>
</dbReference>
<dbReference type="GO" id="GO:0006979">
    <property type="term" value="P:response to oxidative stress"/>
    <property type="evidence" value="ECO:0007669"/>
    <property type="project" value="TreeGrafter"/>
</dbReference>
<feature type="domain" description="Pyruvate flavodoxin/ferredoxin oxidoreductase pyrimidine binding" evidence="3">
    <location>
        <begin position="217"/>
        <end position="458"/>
    </location>
</feature>
<name>A0A1F7JGV5_9BACT</name>
<dbReference type="SUPFAM" id="SSF52922">
    <property type="entry name" value="TK C-terminal domain-like"/>
    <property type="match status" value="1"/>
</dbReference>
<accession>A0A1F7JGV5</accession>
<gene>
    <name evidence="4" type="ORF">A3B56_00750</name>
</gene>
<dbReference type="PANTHER" id="PTHR32154">
    <property type="entry name" value="PYRUVATE-FLAVODOXIN OXIDOREDUCTASE-RELATED"/>
    <property type="match status" value="1"/>
</dbReference>
<protein>
    <recommendedName>
        <fullName evidence="6">2-oxoacid:ferredoxin oxidoreductase subunit alpha</fullName>
    </recommendedName>
</protein>
<feature type="domain" description="Pyruvate/ketoisovalerate oxidoreductase catalytic" evidence="2">
    <location>
        <begin position="14"/>
        <end position="179"/>
    </location>
</feature>
<evidence type="ECO:0000313" key="5">
    <source>
        <dbReference type="Proteomes" id="UP000178486"/>
    </source>
</evidence>
<reference evidence="4 5" key="1">
    <citation type="journal article" date="2016" name="Nat. Commun.">
        <title>Thousands of microbial genomes shed light on interconnected biogeochemical processes in an aquifer system.</title>
        <authorList>
            <person name="Anantharaman K."/>
            <person name="Brown C.T."/>
            <person name="Hug L.A."/>
            <person name="Sharon I."/>
            <person name="Castelle C.J."/>
            <person name="Probst A.J."/>
            <person name="Thomas B.C."/>
            <person name="Singh A."/>
            <person name="Wilkins M.J."/>
            <person name="Karaoz U."/>
            <person name="Brodie E.L."/>
            <person name="Williams K.H."/>
            <person name="Hubbard S.S."/>
            <person name="Banfield J.F."/>
        </authorList>
    </citation>
    <scope>NUCLEOTIDE SEQUENCE [LARGE SCALE GENOMIC DNA]</scope>
</reference>
<dbReference type="InterPro" id="IPR022367">
    <property type="entry name" value="2-oxoacid/accept_OxRdtase_asu"/>
</dbReference>
<dbReference type="EMBL" id="MGAU01000024">
    <property type="protein sequence ID" value="OGK54854.1"/>
    <property type="molecule type" value="Genomic_DNA"/>
</dbReference>
<evidence type="ECO:0000313" key="4">
    <source>
        <dbReference type="EMBL" id="OGK54854.1"/>
    </source>
</evidence>
<dbReference type="SUPFAM" id="SSF52518">
    <property type="entry name" value="Thiamin diphosphate-binding fold (THDP-binding)"/>
    <property type="match status" value="1"/>
</dbReference>